<sequence length="277" mass="30747">MNKGSLVVVGTGIQTVGHITPEAIAWIKWADTVLYLVADLVAENAILKIKPDAQTLEHLYEKNKPRYLTYRQMMNRMIDSVRNGNRTCVALYGHPGVFAYPAHAAIRKLREEGYEARMLPGVSAEDCLFADLNVDPATYGCQSYEATHFVLTRRRPDTSASLILWQPDSFGHVLSSLDVRQSAIAVLAEYLAKFYSLEHRLCIYEAPMYIGCAPRMDWVKLGEFTQAKLTPASTLYFPPAEVAPMDHALAQSLGLPSMAQVQEDLARLDASPAAKAE</sequence>
<gene>
    <name evidence="2" type="ORF">GF068_28570</name>
</gene>
<dbReference type="InterPro" id="IPR014777">
    <property type="entry name" value="4pyrrole_Mease_sub1"/>
</dbReference>
<keyword evidence="3" id="KW-1185">Reference proteome</keyword>
<dbReference type="AlphaFoldDB" id="A0A6N7PV26"/>
<organism evidence="2 3">
    <name type="scientific">Polyangium spumosum</name>
    <dbReference type="NCBI Taxonomy" id="889282"/>
    <lineage>
        <taxon>Bacteria</taxon>
        <taxon>Pseudomonadati</taxon>
        <taxon>Myxococcota</taxon>
        <taxon>Polyangia</taxon>
        <taxon>Polyangiales</taxon>
        <taxon>Polyangiaceae</taxon>
        <taxon>Polyangium</taxon>
    </lineage>
</organism>
<protein>
    <recommendedName>
        <fullName evidence="1">Tetrapyrrole methylase domain-containing protein</fullName>
    </recommendedName>
</protein>
<dbReference type="RefSeq" id="WP_153822659.1">
    <property type="nucleotide sequence ID" value="NZ_WJIE01000009.1"/>
</dbReference>
<dbReference type="GO" id="GO:0008168">
    <property type="term" value="F:methyltransferase activity"/>
    <property type="evidence" value="ECO:0007669"/>
    <property type="project" value="InterPro"/>
</dbReference>
<dbReference type="Proteomes" id="UP000440224">
    <property type="component" value="Unassembled WGS sequence"/>
</dbReference>
<dbReference type="SUPFAM" id="SSF53790">
    <property type="entry name" value="Tetrapyrrole methylase"/>
    <property type="match status" value="1"/>
</dbReference>
<name>A0A6N7PV26_9BACT</name>
<dbReference type="InterPro" id="IPR035996">
    <property type="entry name" value="4pyrrol_Methylase_sf"/>
</dbReference>
<dbReference type="CDD" id="cd19916">
    <property type="entry name" value="OphMA_like"/>
    <property type="match status" value="1"/>
</dbReference>
<comment type="caution">
    <text evidence="2">The sequence shown here is derived from an EMBL/GenBank/DDBJ whole genome shotgun (WGS) entry which is preliminary data.</text>
</comment>
<evidence type="ECO:0000313" key="2">
    <source>
        <dbReference type="EMBL" id="MRG95843.1"/>
    </source>
</evidence>
<dbReference type="Pfam" id="PF00590">
    <property type="entry name" value="TP_methylase"/>
    <property type="match status" value="1"/>
</dbReference>
<proteinExistence type="predicted"/>
<dbReference type="Gene3D" id="3.40.1010.10">
    <property type="entry name" value="Cobalt-precorrin-4 Transmethylase, Domain 1"/>
    <property type="match status" value="1"/>
</dbReference>
<feature type="domain" description="Tetrapyrrole methylase" evidence="1">
    <location>
        <begin position="6"/>
        <end position="195"/>
    </location>
</feature>
<reference evidence="2 3" key="1">
    <citation type="submission" date="2019-10" db="EMBL/GenBank/DDBJ databases">
        <title>A soil myxobacterium in the family Polyangiaceae.</title>
        <authorList>
            <person name="Li Y."/>
            <person name="Wang J."/>
        </authorList>
    </citation>
    <scope>NUCLEOTIDE SEQUENCE [LARGE SCALE GENOMIC DNA]</scope>
    <source>
        <strain evidence="2 3">DSM 14734</strain>
    </source>
</reference>
<evidence type="ECO:0000313" key="3">
    <source>
        <dbReference type="Proteomes" id="UP000440224"/>
    </source>
</evidence>
<dbReference type="EMBL" id="WJIE01000009">
    <property type="protein sequence ID" value="MRG95843.1"/>
    <property type="molecule type" value="Genomic_DNA"/>
</dbReference>
<dbReference type="InterPro" id="IPR000878">
    <property type="entry name" value="4pyrrol_Mease"/>
</dbReference>
<dbReference type="OrthoDB" id="1459304at2"/>
<accession>A0A6N7PV26</accession>
<evidence type="ECO:0000259" key="1">
    <source>
        <dbReference type="Pfam" id="PF00590"/>
    </source>
</evidence>